<feature type="region of interest" description="Disordered" evidence="1">
    <location>
        <begin position="1"/>
        <end position="24"/>
    </location>
</feature>
<dbReference type="AlphaFoldDB" id="A0A9J6G809"/>
<gene>
    <name evidence="2" type="ORF">HPB48_009212</name>
</gene>
<sequence length="72" mass="8166">MDRAEIRKKGREGGEKNGRRGPYVGYTQQTAGVLHEAREGFQKEREKRSARARPAYLRPSFPDFAAWEEGAG</sequence>
<comment type="caution">
    <text evidence="2">The sequence shown here is derived from an EMBL/GenBank/DDBJ whole genome shotgun (WGS) entry which is preliminary data.</text>
</comment>
<dbReference type="Proteomes" id="UP000821853">
    <property type="component" value="Chromosome 3"/>
</dbReference>
<protein>
    <submittedName>
        <fullName evidence="2">Uncharacterized protein</fullName>
    </submittedName>
</protein>
<dbReference type="EMBL" id="JABSTR010000005">
    <property type="protein sequence ID" value="KAH9370849.1"/>
    <property type="molecule type" value="Genomic_DNA"/>
</dbReference>
<keyword evidence="3" id="KW-1185">Reference proteome</keyword>
<proteinExistence type="predicted"/>
<name>A0A9J6G809_HAELO</name>
<organism evidence="2 3">
    <name type="scientific">Haemaphysalis longicornis</name>
    <name type="common">Bush tick</name>
    <dbReference type="NCBI Taxonomy" id="44386"/>
    <lineage>
        <taxon>Eukaryota</taxon>
        <taxon>Metazoa</taxon>
        <taxon>Ecdysozoa</taxon>
        <taxon>Arthropoda</taxon>
        <taxon>Chelicerata</taxon>
        <taxon>Arachnida</taxon>
        <taxon>Acari</taxon>
        <taxon>Parasitiformes</taxon>
        <taxon>Ixodida</taxon>
        <taxon>Ixodoidea</taxon>
        <taxon>Ixodidae</taxon>
        <taxon>Haemaphysalinae</taxon>
        <taxon>Haemaphysalis</taxon>
    </lineage>
</organism>
<feature type="compositionally biased region" description="Basic and acidic residues" evidence="1">
    <location>
        <begin position="1"/>
        <end position="18"/>
    </location>
</feature>
<accession>A0A9J6G809</accession>
<evidence type="ECO:0000256" key="1">
    <source>
        <dbReference type="SAM" id="MobiDB-lite"/>
    </source>
</evidence>
<evidence type="ECO:0000313" key="3">
    <source>
        <dbReference type="Proteomes" id="UP000821853"/>
    </source>
</evidence>
<evidence type="ECO:0000313" key="2">
    <source>
        <dbReference type="EMBL" id="KAH9370849.1"/>
    </source>
</evidence>
<reference evidence="2 3" key="1">
    <citation type="journal article" date="2020" name="Cell">
        <title>Large-Scale Comparative Analyses of Tick Genomes Elucidate Their Genetic Diversity and Vector Capacities.</title>
        <authorList>
            <consortium name="Tick Genome and Microbiome Consortium (TIGMIC)"/>
            <person name="Jia N."/>
            <person name="Wang J."/>
            <person name="Shi W."/>
            <person name="Du L."/>
            <person name="Sun Y."/>
            <person name="Zhan W."/>
            <person name="Jiang J.F."/>
            <person name="Wang Q."/>
            <person name="Zhang B."/>
            <person name="Ji P."/>
            <person name="Bell-Sakyi L."/>
            <person name="Cui X.M."/>
            <person name="Yuan T.T."/>
            <person name="Jiang B.G."/>
            <person name="Yang W.F."/>
            <person name="Lam T.T."/>
            <person name="Chang Q.C."/>
            <person name="Ding S.J."/>
            <person name="Wang X.J."/>
            <person name="Zhu J.G."/>
            <person name="Ruan X.D."/>
            <person name="Zhao L."/>
            <person name="Wei J.T."/>
            <person name="Ye R.Z."/>
            <person name="Que T.C."/>
            <person name="Du C.H."/>
            <person name="Zhou Y.H."/>
            <person name="Cheng J.X."/>
            <person name="Dai P.F."/>
            <person name="Guo W.B."/>
            <person name="Han X.H."/>
            <person name="Huang E.J."/>
            <person name="Li L.F."/>
            <person name="Wei W."/>
            <person name="Gao Y.C."/>
            <person name="Liu J.Z."/>
            <person name="Shao H.Z."/>
            <person name="Wang X."/>
            <person name="Wang C.C."/>
            <person name="Yang T.C."/>
            <person name="Huo Q.B."/>
            <person name="Li W."/>
            <person name="Chen H.Y."/>
            <person name="Chen S.E."/>
            <person name="Zhou L.G."/>
            <person name="Ni X.B."/>
            <person name="Tian J.H."/>
            <person name="Sheng Y."/>
            <person name="Liu T."/>
            <person name="Pan Y.S."/>
            <person name="Xia L.Y."/>
            <person name="Li J."/>
            <person name="Zhao F."/>
            <person name="Cao W.C."/>
        </authorList>
    </citation>
    <scope>NUCLEOTIDE SEQUENCE [LARGE SCALE GENOMIC DNA]</scope>
    <source>
        <strain evidence="2">HaeL-2018</strain>
    </source>
</reference>
<dbReference type="VEuPathDB" id="VectorBase:HLOH_042887"/>